<dbReference type="OrthoDB" id="10261027at2759"/>
<evidence type="ECO:0000313" key="3">
    <source>
        <dbReference type="EMBL" id="KXS16661.1"/>
    </source>
</evidence>
<feature type="region of interest" description="Disordered" evidence="1">
    <location>
        <begin position="95"/>
        <end position="152"/>
    </location>
</feature>
<evidence type="ECO:0000259" key="2">
    <source>
        <dbReference type="PROSITE" id="PS50011"/>
    </source>
</evidence>
<dbReference type="InterPro" id="IPR001245">
    <property type="entry name" value="Ser-Thr/Tyr_kinase_cat_dom"/>
</dbReference>
<feature type="compositionally biased region" description="Basic and acidic residues" evidence="1">
    <location>
        <begin position="96"/>
        <end position="107"/>
    </location>
</feature>
<dbReference type="GO" id="GO:0005524">
    <property type="term" value="F:ATP binding"/>
    <property type="evidence" value="ECO:0007669"/>
    <property type="project" value="InterPro"/>
</dbReference>
<dbReference type="AlphaFoldDB" id="A0A139AIN0"/>
<dbReference type="Proteomes" id="UP000070544">
    <property type="component" value="Unassembled WGS sequence"/>
</dbReference>
<feature type="domain" description="Protein kinase" evidence="2">
    <location>
        <begin position="1"/>
        <end position="259"/>
    </location>
</feature>
<dbReference type="SUPFAM" id="SSF56112">
    <property type="entry name" value="Protein kinase-like (PK-like)"/>
    <property type="match status" value="1"/>
</dbReference>
<dbReference type="PANTHER" id="PTHR44329:SF289">
    <property type="entry name" value="SERINE_THREONINE-PROTEIN KINASE VIK"/>
    <property type="match status" value="1"/>
</dbReference>
<proteinExistence type="predicted"/>
<dbReference type="InterPro" id="IPR051681">
    <property type="entry name" value="Ser/Thr_Kinases-Pseudokinases"/>
</dbReference>
<sequence>MSYLHNVAYILHGNLKPEMCLSAMPTMVSSQTLRDLQSLNSALVGTSTLCQRMHSAIFHLAARFCAGFRNGRRSFRHGFRLHLILCDCAREPSPAAERDANGDHLDFEEGDQNGGLSVRVDAGSTNGESFDSGDQGDQNGELSTGADGEDGTRAVEHSVTTDQENNTAKILLTGEGDVYAFGMLMWTLWTLQPPIGDFDELTAIFQGSRPEVPCTMPPAMVDLMHACGSHDPGNRPKFHDVTVLIGDILKDVSGQMALFLLRKISLFDLHFPMMISKGQRRRCFISK</sequence>
<dbReference type="InterPro" id="IPR011009">
    <property type="entry name" value="Kinase-like_dom_sf"/>
</dbReference>
<dbReference type="GO" id="GO:0004674">
    <property type="term" value="F:protein serine/threonine kinase activity"/>
    <property type="evidence" value="ECO:0007669"/>
    <property type="project" value="TreeGrafter"/>
</dbReference>
<keyword evidence="4" id="KW-1185">Reference proteome</keyword>
<accession>A0A139AIN0</accession>
<evidence type="ECO:0000313" key="4">
    <source>
        <dbReference type="Proteomes" id="UP000070544"/>
    </source>
</evidence>
<gene>
    <name evidence="3" type="ORF">M427DRAFT_288857</name>
</gene>
<dbReference type="STRING" id="1344416.A0A139AIN0"/>
<dbReference type="EMBL" id="KQ965751">
    <property type="protein sequence ID" value="KXS16661.1"/>
    <property type="molecule type" value="Genomic_DNA"/>
</dbReference>
<dbReference type="PANTHER" id="PTHR44329">
    <property type="entry name" value="SERINE/THREONINE-PROTEIN KINASE TNNI3K-RELATED"/>
    <property type="match status" value="1"/>
</dbReference>
<dbReference type="Gene3D" id="1.10.510.10">
    <property type="entry name" value="Transferase(Phosphotransferase) domain 1"/>
    <property type="match status" value="1"/>
</dbReference>
<organism evidence="3 4">
    <name type="scientific">Gonapodya prolifera (strain JEL478)</name>
    <name type="common">Monoblepharis prolifera</name>
    <dbReference type="NCBI Taxonomy" id="1344416"/>
    <lineage>
        <taxon>Eukaryota</taxon>
        <taxon>Fungi</taxon>
        <taxon>Fungi incertae sedis</taxon>
        <taxon>Chytridiomycota</taxon>
        <taxon>Chytridiomycota incertae sedis</taxon>
        <taxon>Monoblepharidomycetes</taxon>
        <taxon>Monoblepharidales</taxon>
        <taxon>Gonapodyaceae</taxon>
        <taxon>Gonapodya</taxon>
    </lineage>
</organism>
<evidence type="ECO:0000256" key="1">
    <source>
        <dbReference type="SAM" id="MobiDB-lite"/>
    </source>
</evidence>
<name>A0A139AIN0_GONPJ</name>
<dbReference type="InterPro" id="IPR000719">
    <property type="entry name" value="Prot_kinase_dom"/>
</dbReference>
<dbReference type="PROSITE" id="PS50011">
    <property type="entry name" value="PROTEIN_KINASE_DOM"/>
    <property type="match status" value="1"/>
</dbReference>
<reference evidence="3 4" key="1">
    <citation type="journal article" date="2015" name="Genome Biol. Evol.">
        <title>Phylogenomic analyses indicate that early fungi evolved digesting cell walls of algal ancestors of land plants.</title>
        <authorList>
            <person name="Chang Y."/>
            <person name="Wang S."/>
            <person name="Sekimoto S."/>
            <person name="Aerts A.L."/>
            <person name="Choi C."/>
            <person name="Clum A."/>
            <person name="LaButti K.M."/>
            <person name="Lindquist E.A."/>
            <person name="Yee Ngan C."/>
            <person name="Ohm R.A."/>
            <person name="Salamov A.A."/>
            <person name="Grigoriev I.V."/>
            <person name="Spatafora J.W."/>
            <person name="Berbee M.L."/>
        </authorList>
    </citation>
    <scope>NUCLEOTIDE SEQUENCE [LARGE SCALE GENOMIC DNA]</scope>
    <source>
        <strain evidence="3 4">JEL478</strain>
    </source>
</reference>
<dbReference type="Pfam" id="PF07714">
    <property type="entry name" value="PK_Tyr_Ser-Thr"/>
    <property type="match status" value="1"/>
</dbReference>
<protein>
    <recommendedName>
        <fullName evidence="2">Protein kinase domain-containing protein</fullName>
    </recommendedName>
</protein>